<dbReference type="RefSeq" id="WP_156717804.1">
    <property type="nucleotide sequence ID" value="NZ_CACRUN010000008.1"/>
</dbReference>
<reference evidence="1" key="1">
    <citation type="submission" date="2019-11" db="EMBL/GenBank/DDBJ databases">
        <authorList>
            <person name="Feng L."/>
        </authorList>
    </citation>
    <scope>NUCLEOTIDE SEQUENCE</scope>
    <source>
        <strain evidence="1">VatypicaLFYP47</strain>
    </source>
</reference>
<dbReference type="EMBL" id="CACRUN010000008">
    <property type="protein sequence ID" value="VYT81406.1"/>
    <property type="molecule type" value="Genomic_DNA"/>
</dbReference>
<gene>
    <name evidence="1" type="ORF">VALFYP47_00905</name>
</gene>
<sequence length="54" mass="6470">MKEIKRLLEVRLKDLLKTKTKSYEKESLLANTAKTYINSIMMIDDYMKEEQTNK</sequence>
<accession>A0A6N2ZU12</accession>
<name>A0A6N2ZU12_9FIRM</name>
<organism evidence="1">
    <name type="scientific">Veillonella atypica</name>
    <dbReference type="NCBI Taxonomy" id="39777"/>
    <lineage>
        <taxon>Bacteria</taxon>
        <taxon>Bacillati</taxon>
        <taxon>Bacillota</taxon>
        <taxon>Negativicutes</taxon>
        <taxon>Veillonellales</taxon>
        <taxon>Veillonellaceae</taxon>
        <taxon>Veillonella</taxon>
    </lineage>
</organism>
<proteinExistence type="predicted"/>
<evidence type="ECO:0000313" key="1">
    <source>
        <dbReference type="EMBL" id="VYT81406.1"/>
    </source>
</evidence>
<dbReference type="AlphaFoldDB" id="A0A6N2ZU12"/>
<protein>
    <submittedName>
        <fullName evidence="1">Uncharacterized protein</fullName>
    </submittedName>
</protein>